<dbReference type="PANTHER" id="PTHR35011">
    <property type="entry name" value="2,3-DIKETO-L-GULONATE TRAP TRANSPORTER SMALL PERMEASE PROTEIN YIAM"/>
    <property type="match status" value="1"/>
</dbReference>
<keyword evidence="12" id="KW-1185">Reference proteome</keyword>
<dbReference type="Pfam" id="PF04290">
    <property type="entry name" value="DctQ"/>
    <property type="match status" value="1"/>
</dbReference>
<feature type="transmembrane region" description="Helical" evidence="9">
    <location>
        <begin position="138"/>
        <end position="161"/>
    </location>
</feature>
<dbReference type="InterPro" id="IPR007387">
    <property type="entry name" value="TRAP_DctQ"/>
</dbReference>
<evidence type="ECO:0000256" key="4">
    <source>
        <dbReference type="ARBA" id="ARBA00022519"/>
    </source>
</evidence>
<keyword evidence="2 9" id="KW-0813">Transport</keyword>
<comment type="function">
    <text evidence="9">Part of the tripartite ATP-independent periplasmic (TRAP) transport system.</text>
</comment>
<evidence type="ECO:0000313" key="12">
    <source>
        <dbReference type="Proteomes" id="UP000727907"/>
    </source>
</evidence>
<evidence type="ECO:0000313" key="11">
    <source>
        <dbReference type="EMBL" id="MBU8873802.1"/>
    </source>
</evidence>
<keyword evidence="7 9" id="KW-0472">Membrane</keyword>
<evidence type="ECO:0000259" key="10">
    <source>
        <dbReference type="Pfam" id="PF04290"/>
    </source>
</evidence>
<evidence type="ECO:0000256" key="5">
    <source>
        <dbReference type="ARBA" id="ARBA00022692"/>
    </source>
</evidence>
<sequence length="204" mass="21549">MERLWRGASVAALWGAWAGGAMILLAAVVVTVEVISRKLLAFAFSGSDEIAAYLFAVGTSWSLAHVLVTRGHVRIDVLYGNLGTRAKAVFDLLAIVGLAILVLAIVDRAGEIFLDNLTGGNRSNTPLRIPLAWPQAPWFAGFVLFLIVTVLAFLRSLLALLRGDHAMVSATIGVPSQDEEVKGELGSLGIGTASEASANKAAKR</sequence>
<dbReference type="Proteomes" id="UP000727907">
    <property type="component" value="Unassembled WGS sequence"/>
</dbReference>
<comment type="subunit">
    <text evidence="9">The complex comprises the extracytoplasmic solute receptor protein and the two transmembrane proteins.</text>
</comment>
<feature type="transmembrane region" description="Helical" evidence="9">
    <location>
        <begin position="88"/>
        <end position="106"/>
    </location>
</feature>
<evidence type="ECO:0000256" key="9">
    <source>
        <dbReference type="RuleBase" id="RU369079"/>
    </source>
</evidence>
<organism evidence="11 12">
    <name type="scientific">Reyranella humidisoli</name>
    <dbReference type="NCBI Taxonomy" id="2849149"/>
    <lineage>
        <taxon>Bacteria</taxon>
        <taxon>Pseudomonadati</taxon>
        <taxon>Pseudomonadota</taxon>
        <taxon>Alphaproteobacteria</taxon>
        <taxon>Hyphomicrobiales</taxon>
        <taxon>Reyranellaceae</taxon>
        <taxon>Reyranella</taxon>
    </lineage>
</organism>
<comment type="similarity">
    <text evidence="8 9">Belongs to the TRAP transporter small permease family.</text>
</comment>
<evidence type="ECO:0000256" key="2">
    <source>
        <dbReference type="ARBA" id="ARBA00022448"/>
    </source>
</evidence>
<keyword evidence="4 9" id="KW-0997">Cell inner membrane</keyword>
<evidence type="ECO:0000256" key="8">
    <source>
        <dbReference type="ARBA" id="ARBA00038436"/>
    </source>
</evidence>
<dbReference type="InterPro" id="IPR055348">
    <property type="entry name" value="DctQ"/>
</dbReference>
<feature type="transmembrane region" description="Helical" evidence="9">
    <location>
        <begin position="12"/>
        <end position="30"/>
    </location>
</feature>
<comment type="subcellular location">
    <subcellularLocation>
        <location evidence="1 9">Cell inner membrane</location>
        <topology evidence="1 9">Multi-pass membrane protein</topology>
    </subcellularLocation>
</comment>
<comment type="caution">
    <text evidence="11">The sequence shown here is derived from an EMBL/GenBank/DDBJ whole genome shotgun (WGS) entry which is preliminary data.</text>
</comment>
<evidence type="ECO:0000256" key="3">
    <source>
        <dbReference type="ARBA" id="ARBA00022475"/>
    </source>
</evidence>
<evidence type="ECO:0000256" key="7">
    <source>
        <dbReference type="ARBA" id="ARBA00023136"/>
    </source>
</evidence>
<keyword evidence="5 9" id="KW-0812">Transmembrane</keyword>
<dbReference type="RefSeq" id="WP_216958303.1">
    <property type="nucleotide sequence ID" value="NZ_JAHOPB010000001.1"/>
</dbReference>
<feature type="transmembrane region" description="Helical" evidence="9">
    <location>
        <begin position="50"/>
        <end position="68"/>
    </location>
</feature>
<name>A0ABS6IGT2_9HYPH</name>
<proteinExistence type="inferred from homology"/>
<accession>A0ABS6IGT2</accession>
<gene>
    <name evidence="11" type="ORF">KQ910_08505</name>
</gene>
<feature type="domain" description="Tripartite ATP-independent periplasmic transporters DctQ component" evidence="10">
    <location>
        <begin position="27"/>
        <end position="157"/>
    </location>
</feature>
<dbReference type="EMBL" id="JAHOPB010000001">
    <property type="protein sequence ID" value="MBU8873802.1"/>
    <property type="molecule type" value="Genomic_DNA"/>
</dbReference>
<evidence type="ECO:0000256" key="6">
    <source>
        <dbReference type="ARBA" id="ARBA00022989"/>
    </source>
</evidence>
<reference evidence="11 12" key="1">
    <citation type="submission" date="2021-06" db="EMBL/GenBank/DDBJ databases">
        <authorList>
            <person name="Lee D.H."/>
        </authorList>
    </citation>
    <scope>NUCLEOTIDE SEQUENCE [LARGE SCALE GENOMIC DNA]</scope>
    <source>
        <strain evidence="11 12">MMS21-HV4-11</strain>
    </source>
</reference>
<keyword evidence="3" id="KW-1003">Cell membrane</keyword>
<protein>
    <recommendedName>
        <fullName evidence="9">TRAP transporter small permease protein</fullName>
    </recommendedName>
</protein>
<evidence type="ECO:0000256" key="1">
    <source>
        <dbReference type="ARBA" id="ARBA00004429"/>
    </source>
</evidence>
<keyword evidence="6 9" id="KW-1133">Transmembrane helix</keyword>